<keyword evidence="3" id="KW-1185">Reference proteome</keyword>
<evidence type="ECO:0000256" key="1">
    <source>
        <dbReference type="SAM" id="MobiDB-lite"/>
    </source>
</evidence>
<sequence length="399" mass="42695">MTRSFTPLAALLSSSRATKLSVAAAAGALLLARYTYRRFTVKNEWHLKGKVAIVTGGSRGVGRGVCLELGRAGATVYVVGRSRAGGPNNLPGQVLKGEALPGTIDSVTEEVCRAGGIGIACPCDCSSDEDMAHVIATVRNMQGRLDILVNCAIMIRDDVRQKPPYWEQEIEVYDSYHNVGTRSTYVMTTLATPLMLQSPPPLTSTTATGAAPALIVNVSSPGSYRYLFNVAYGVGKSGLDRIGKDMNVDLRRDHTNISIVTLHPGVVKTERMMEHADGFRKRMHINVDLGETVTYTGRVVCALAANPKEARKVSGKVITCTEVASWLNFTDVDGRRPADPMTLAFLLTNVLPSMLFPASSSSRLKKSNESNTISSASQLSASDQQQAGAAPETTATSVE</sequence>
<name>A0A0S4JJK8_BODSA</name>
<reference evidence="3" key="1">
    <citation type="submission" date="2015-09" db="EMBL/GenBank/DDBJ databases">
        <authorList>
            <consortium name="Pathogen Informatics"/>
        </authorList>
    </citation>
    <scope>NUCLEOTIDE SEQUENCE [LARGE SCALE GENOMIC DNA]</scope>
    <source>
        <strain evidence="3">Lake Konstanz</strain>
    </source>
</reference>
<dbReference type="Proteomes" id="UP000051952">
    <property type="component" value="Unassembled WGS sequence"/>
</dbReference>
<dbReference type="Pfam" id="PF13561">
    <property type="entry name" value="adh_short_C2"/>
    <property type="match status" value="1"/>
</dbReference>
<accession>A0A0S4JJK8</accession>
<dbReference type="PRINTS" id="PR00081">
    <property type="entry name" value="GDHRDH"/>
</dbReference>
<feature type="region of interest" description="Disordered" evidence="1">
    <location>
        <begin position="361"/>
        <end position="399"/>
    </location>
</feature>
<dbReference type="VEuPathDB" id="TriTrypDB:BSAL_25075"/>
<dbReference type="EMBL" id="CYKH01001793">
    <property type="protein sequence ID" value="CUG90115.1"/>
    <property type="molecule type" value="Genomic_DNA"/>
</dbReference>
<dbReference type="PANTHER" id="PTHR44147">
    <property type="entry name" value="DEHYDROGENASE/REDUCTASE SDR FAMILY MEMBER 1"/>
    <property type="match status" value="1"/>
</dbReference>
<dbReference type="SUPFAM" id="SSF51735">
    <property type="entry name" value="NAD(P)-binding Rossmann-fold domains"/>
    <property type="match status" value="1"/>
</dbReference>
<evidence type="ECO:0000313" key="3">
    <source>
        <dbReference type="Proteomes" id="UP000051952"/>
    </source>
</evidence>
<dbReference type="OMA" id="QVYGFTD"/>
<organism evidence="2 3">
    <name type="scientific">Bodo saltans</name>
    <name type="common">Flagellated protozoan</name>
    <dbReference type="NCBI Taxonomy" id="75058"/>
    <lineage>
        <taxon>Eukaryota</taxon>
        <taxon>Discoba</taxon>
        <taxon>Euglenozoa</taxon>
        <taxon>Kinetoplastea</taxon>
        <taxon>Metakinetoplastina</taxon>
        <taxon>Eubodonida</taxon>
        <taxon>Bodonidae</taxon>
        <taxon>Bodo</taxon>
    </lineage>
</organism>
<dbReference type="OrthoDB" id="1933717at2759"/>
<evidence type="ECO:0000313" key="2">
    <source>
        <dbReference type="EMBL" id="CUG90115.1"/>
    </source>
</evidence>
<protein>
    <submittedName>
        <fullName evidence="2">Short chain dehydrogenase, putative</fullName>
    </submittedName>
</protein>
<dbReference type="InterPro" id="IPR036291">
    <property type="entry name" value="NAD(P)-bd_dom_sf"/>
</dbReference>
<dbReference type="PANTHER" id="PTHR44147:SF2">
    <property type="entry name" value="DEHYDROGENASE_REDUCTASE SDR FAMILY MEMBER 1"/>
    <property type="match status" value="1"/>
</dbReference>
<dbReference type="Gene3D" id="3.40.50.720">
    <property type="entry name" value="NAD(P)-binding Rossmann-like Domain"/>
    <property type="match status" value="1"/>
</dbReference>
<dbReference type="InterPro" id="IPR002347">
    <property type="entry name" value="SDR_fam"/>
</dbReference>
<proteinExistence type="predicted"/>
<dbReference type="AlphaFoldDB" id="A0A0S4JJK8"/>
<feature type="compositionally biased region" description="Low complexity" evidence="1">
    <location>
        <begin position="369"/>
        <end position="390"/>
    </location>
</feature>
<gene>
    <name evidence="2" type="ORF">BSAL_25075</name>
</gene>